<accession>A0ABW5ZTZ3</accession>
<protein>
    <submittedName>
        <fullName evidence="1">Uncharacterized protein</fullName>
    </submittedName>
</protein>
<evidence type="ECO:0000313" key="1">
    <source>
        <dbReference type="EMBL" id="MFD2915826.1"/>
    </source>
</evidence>
<dbReference type="EMBL" id="JBHUOS010000008">
    <property type="protein sequence ID" value="MFD2915826.1"/>
    <property type="molecule type" value="Genomic_DNA"/>
</dbReference>
<proteinExistence type="predicted"/>
<dbReference type="RefSeq" id="WP_194509288.1">
    <property type="nucleotide sequence ID" value="NZ_JADILU010000007.1"/>
</dbReference>
<evidence type="ECO:0000313" key="2">
    <source>
        <dbReference type="Proteomes" id="UP001597548"/>
    </source>
</evidence>
<reference evidence="2" key="1">
    <citation type="journal article" date="2019" name="Int. J. Syst. Evol. Microbiol.">
        <title>The Global Catalogue of Microorganisms (GCM) 10K type strain sequencing project: providing services to taxonomists for standard genome sequencing and annotation.</title>
        <authorList>
            <consortium name="The Broad Institute Genomics Platform"/>
            <consortium name="The Broad Institute Genome Sequencing Center for Infectious Disease"/>
            <person name="Wu L."/>
            <person name="Ma J."/>
        </authorList>
    </citation>
    <scope>NUCLEOTIDE SEQUENCE [LARGE SCALE GENOMIC DNA]</scope>
    <source>
        <strain evidence="2">KCTC 32514</strain>
    </source>
</reference>
<gene>
    <name evidence="1" type="ORF">ACFS29_09260</name>
</gene>
<comment type="caution">
    <text evidence="1">The sequence shown here is derived from an EMBL/GenBank/DDBJ whole genome shotgun (WGS) entry which is preliminary data.</text>
</comment>
<organism evidence="1 2">
    <name type="scientific">Psychroserpens luteus</name>
    <dbReference type="NCBI Taxonomy" id="1434066"/>
    <lineage>
        <taxon>Bacteria</taxon>
        <taxon>Pseudomonadati</taxon>
        <taxon>Bacteroidota</taxon>
        <taxon>Flavobacteriia</taxon>
        <taxon>Flavobacteriales</taxon>
        <taxon>Flavobacteriaceae</taxon>
        <taxon>Psychroserpens</taxon>
    </lineage>
</organism>
<name>A0ABW5ZTZ3_9FLAO</name>
<dbReference type="Proteomes" id="UP001597548">
    <property type="component" value="Unassembled WGS sequence"/>
</dbReference>
<sequence length="108" mass="12923">MKTEITNLKFEVKKLTSKIEELSKQHLKIFTLLQNHLSSPQLNTLTIQQFKKKPKGEYVDMEIVQWLLNRDDIREKFNLVITPQMPAVLHYLKTNDSSIFYNYKRKKL</sequence>
<keyword evidence="2" id="KW-1185">Reference proteome</keyword>